<gene>
    <name evidence="5" type="ORF">BSL78_07484</name>
</gene>
<dbReference type="PROSITE" id="PS51034">
    <property type="entry name" value="ZP_2"/>
    <property type="match status" value="1"/>
</dbReference>
<dbReference type="PANTHER" id="PTHR14002">
    <property type="entry name" value="ENDOGLIN/TGF-BETA RECEPTOR TYPE III"/>
    <property type="match status" value="1"/>
</dbReference>
<keyword evidence="1" id="KW-0732">Signal</keyword>
<sequence length="526" mass="59240">MVAVLISCVCPFVTDSPPEIIAMTPSRGGRVPLQDLHMQLIYDQTVARPSRSTMISLYSQNGNMVYQVDSENRYQVNFPGDNTLRFTIPAQYLRAMTSYYILMGSGVARSTTYCGIESSESTTYKNEWSFFVTEVPEATTYFPVTSDLADVTSDAPDVTTDTPGDDDRYADEIVLLCGPTSFQIDIPRQLVEASFPATGLYLMGDAVNPNCRSFANYPYISLNSSLTECGTEYTDNATHSFYTNSVVNHDDNTNMIVEYLSLQIPISCDYDRSKKLLSHFVTISDYIMKREKGEFVYDFAIYTDISYTVKYNKYPVETHLGTNLFFRSELLRAADNLEIHLRSCRATPSPNYEDSLVYEFIKDGCGANSAAVRVLKPHKQTQADFELTSFRFRQDLGSEFSQVWIHCEVIVCDANDAYSECHRGCEENRYRRSIKESDQKVKRVTRGPILLDGNDGNAEKSLLSVKTLVNNEDGDSANDMPSVFTTALSVIFIIMVMTLMTMGVALHRVMRRLNYKGYEALSNGTD</sequence>
<reference evidence="5 6" key="1">
    <citation type="journal article" date="2017" name="PLoS Biol.">
        <title>The sea cucumber genome provides insights into morphological evolution and visceral regeneration.</title>
        <authorList>
            <person name="Zhang X."/>
            <person name="Sun L."/>
            <person name="Yuan J."/>
            <person name="Sun Y."/>
            <person name="Gao Y."/>
            <person name="Zhang L."/>
            <person name="Li S."/>
            <person name="Dai H."/>
            <person name="Hamel J.F."/>
            <person name="Liu C."/>
            <person name="Yu Y."/>
            <person name="Liu S."/>
            <person name="Lin W."/>
            <person name="Guo K."/>
            <person name="Jin S."/>
            <person name="Xu P."/>
            <person name="Storey K.B."/>
            <person name="Huan P."/>
            <person name="Zhang T."/>
            <person name="Zhou Y."/>
            <person name="Zhang J."/>
            <person name="Lin C."/>
            <person name="Li X."/>
            <person name="Xing L."/>
            <person name="Huo D."/>
            <person name="Sun M."/>
            <person name="Wang L."/>
            <person name="Mercier A."/>
            <person name="Li F."/>
            <person name="Yang H."/>
            <person name="Xiang J."/>
        </authorList>
    </citation>
    <scope>NUCLEOTIDE SEQUENCE [LARGE SCALE GENOMIC DNA]</scope>
    <source>
        <strain evidence="5">Shaxun</strain>
        <tissue evidence="5">Muscle</tissue>
    </source>
</reference>
<dbReference type="AlphaFoldDB" id="A0A2G8L5U7"/>
<feature type="transmembrane region" description="Helical" evidence="3">
    <location>
        <begin position="483"/>
        <end position="506"/>
    </location>
</feature>
<dbReference type="InterPro" id="IPR055356">
    <property type="entry name" value="ZP-N"/>
</dbReference>
<dbReference type="InterPro" id="IPR042235">
    <property type="entry name" value="ZP-C_dom"/>
</dbReference>
<dbReference type="Gene3D" id="2.60.40.3210">
    <property type="entry name" value="Zona pellucida, ZP-N domain"/>
    <property type="match status" value="1"/>
</dbReference>
<evidence type="ECO:0000256" key="2">
    <source>
        <dbReference type="ARBA" id="ARBA00023157"/>
    </source>
</evidence>
<keyword evidence="3" id="KW-0472">Membrane</keyword>
<dbReference type="Pfam" id="PF23344">
    <property type="entry name" value="ZP-N"/>
    <property type="match status" value="1"/>
</dbReference>
<dbReference type="EMBL" id="MRZV01000208">
    <property type="protein sequence ID" value="PIK55632.1"/>
    <property type="molecule type" value="Genomic_DNA"/>
</dbReference>
<evidence type="ECO:0000256" key="3">
    <source>
        <dbReference type="SAM" id="Phobius"/>
    </source>
</evidence>
<accession>A0A2G8L5U7</accession>
<evidence type="ECO:0000256" key="1">
    <source>
        <dbReference type="ARBA" id="ARBA00022729"/>
    </source>
</evidence>
<keyword evidence="3" id="KW-0812">Transmembrane</keyword>
<dbReference type="Gene3D" id="2.60.40.4100">
    <property type="entry name" value="Zona pellucida, ZP-C domain"/>
    <property type="match status" value="1"/>
</dbReference>
<proteinExistence type="predicted"/>
<evidence type="ECO:0000313" key="6">
    <source>
        <dbReference type="Proteomes" id="UP000230750"/>
    </source>
</evidence>
<organism evidence="5 6">
    <name type="scientific">Stichopus japonicus</name>
    <name type="common">Sea cucumber</name>
    <dbReference type="NCBI Taxonomy" id="307972"/>
    <lineage>
        <taxon>Eukaryota</taxon>
        <taxon>Metazoa</taxon>
        <taxon>Echinodermata</taxon>
        <taxon>Eleutherozoa</taxon>
        <taxon>Echinozoa</taxon>
        <taxon>Holothuroidea</taxon>
        <taxon>Aspidochirotacea</taxon>
        <taxon>Aspidochirotida</taxon>
        <taxon>Stichopodidae</taxon>
        <taxon>Apostichopus</taxon>
    </lineage>
</organism>
<dbReference type="OrthoDB" id="5959240at2759"/>
<dbReference type="InterPro" id="IPR001507">
    <property type="entry name" value="ZP_dom"/>
</dbReference>
<protein>
    <submittedName>
        <fullName evidence="5">Putative uterine-ovary specific-44 protein</fullName>
    </submittedName>
</protein>
<dbReference type="SMART" id="SM00241">
    <property type="entry name" value="ZP"/>
    <property type="match status" value="1"/>
</dbReference>
<dbReference type="Pfam" id="PF00100">
    <property type="entry name" value="Zona_pellucida"/>
    <property type="match status" value="1"/>
</dbReference>
<comment type="caution">
    <text evidence="5">The sequence shown here is derived from an EMBL/GenBank/DDBJ whole genome shotgun (WGS) entry which is preliminary data.</text>
</comment>
<evidence type="ECO:0000313" key="5">
    <source>
        <dbReference type="EMBL" id="PIK55632.1"/>
    </source>
</evidence>
<keyword evidence="6" id="KW-1185">Reference proteome</keyword>
<keyword evidence="3" id="KW-1133">Transmembrane helix</keyword>
<feature type="domain" description="ZP" evidence="4">
    <location>
        <begin position="176"/>
        <end position="428"/>
    </location>
</feature>
<keyword evidence="2" id="KW-1015">Disulfide bond</keyword>
<dbReference type="Proteomes" id="UP000230750">
    <property type="component" value="Unassembled WGS sequence"/>
</dbReference>
<evidence type="ECO:0000259" key="4">
    <source>
        <dbReference type="PROSITE" id="PS51034"/>
    </source>
</evidence>
<dbReference type="InterPro" id="IPR055355">
    <property type="entry name" value="ZP-C"/>
</dbReference>
<name>A0A2G8L5U7_STIJA</name>
<dbReference type="PANTHER" id="PTHR14002:SF43">
    <property type="entry name" value="DELTA-LIKE PROTEIN"/>
    <property type="match status" value="1"/>
</dbReference>